<keyword evidence="2" id="KW-1133">Transmembrane helix</keyword>
<evidence type="ECO:0000256" key="2">
    <source>
        <dbReference type="SAM" id="Phobius"/>
    </source>
</evidence>
<protein>
    <submittedName>
        <fullName evidence="4">Uncharacterized protein LOC113469388</fullName>
    </submittedName>
</protein>
<accession>A0A3Q0J810</accession>
<gene>
    <name evidence="4" type="primary">LOC113469388</name>
</gene>
<feature type="transmembrane region" description="Helical" evidence="2">
    <location>
        <begin position="126"/>
        <end position="151"/>
    </location>
</feature>
<organism evidence="3 4">
    <name type="scientific">Diaphorina citri</name>
    <name type="common">Asian citrus psyllid</name>
    <dbReference type="NCBI Taxonomy" id="121845"/>
    <lineage>
        <taxon>Eukaryota</taxon>
        <taxon>Metazoa</taxon>
        <taxon>Ecdysozoa</taxon>
        <taxon>Arthropoda</taxon>
        <taxon>Hexapoda</taxon>
        <taxon>Insecta</taxon>
        <taxon>Pterygota</taxon>
        <taxon>Neoptera</taxon>
        <taxon>Paraneoptera</taxon>
        <taxon>Hemiptera</taxon>
        <taxon>Sternorrhyncha</taxon>
        <taxon>Psylloidea</taxon>
        <taxon>Psyllidae</taxon>
        <taxon>Diaphorininae</taxon>
        <taxon>Diaphorina</taxon>
    </lineage>
</organism>
<keyword evidence="2" id="KW-0472">Membrane</keyword>
<name>A0A3Q0J810_DIACI</name>
<dbReference type="Proteomes" id="UP000079169">
    <property type="component" value="Unplaced"/>
</dbReference>
<dbReference type="AlphaFoldDB" id="A0A3Q0J810"/>
<evidence type="ECO:0000313" key="3">
    <source>
        <dbReference type="Proteomes" id="UP000079169"/>
    </source>
</evidence>
<dbReference type="KEGG" id="dci:113469388"/>
<keyword evidence="3" id="KW-1185">Reference proteome</keyword>
<feature type="region of interest" description="Disordered" evidence="1">
    <location>
        <begin position="65"/>
        <end position="96"/>
    </location>
</feature>
<evidence type="ECO:0000313" key="4">
    <source>
        <dbReference type="RefSeq" id="XP_026682845.1"/>
    </source>
</evidence>
<dbReference type="PaxDb" id="121845-A0A3Q0J810"/>
<evidence type="ECO:0000256" key="1">
    <source>
        <dbReference type="SAM" id="MobiDB-lite"/>
    </source>
</evidence>
<keyword evidence="2" id="KW-0812">Transmembrane</keyword>
<sequence>MYDRNPPIVVSSSYTRKPKDVDCIPRLPRLEACPRCKDVNVTFREDSPQRDDKFELKNFNKRSEYSVGDAIPCPPPPTPSSEPSEEPQTKDKQEDEETNYCPAYDYLTFNQFREIIQLFKLPFKHFFRFLFLLLFTILYFLVVFCLFLCLIDQLRIGFQSGEIIIASPDETGPMPDRSIWDILQPKATDLWRQC</sequence>
<dbReference type="RefSeq" id="XP_026682845.1">
    <property type="nucleotide sequence ID" value="XM_026827044.1"/>
</dbReference>
<dbReference type="GeneID" id="113469388"/>
<reference evidence="4" key="1">
    <citation type="submission" date="2025-08" db="UniProtKB">
        <authorList>
            <consortium name="RefSeq"/>
        </authorList>
    </citation>
    <scope>IDENTIFICATION</scope>
</reference>
<proteinExistence type="predicted"/>